<dbReference type="Proteomes" id="UP000282574">
    <property type="component" value="Unassembled WGS sequence"/>
</dbReference>
<feature type="compositionally biased region" description="Low complexity" evidence="1">
    <location>
        <begin position="386"/>
        <end position="399"/>
    </location>
</feature>
<feature type="domain" description="Filamentous haemagglutinin FhaB/tRNA nuclease CdiA-like TPS" evidence="2">
    <location>
        <begin position="33"/>
        <end position="147"/>
    </location>
</feature>
<sequence length="822" mass="83981">MSWNWSWQLGLASFLATVGALCVGENRTVAQIAPDTTLGSENSTVTSTGDVDAINGGATRGANLFHSFQEFNVNEGRAAVFTNPAGIENILTRVTGANPSNILGTLGVAGNANLFLINPNGIIFGQNARLDVGGSFVATTANAISFGDRGVFSATNPSNPGLLTVNPSALLFNQIRAAAIQNNSIADSGLNPSSEFTATGLRVPDGNSLLLVGGDLNITGGGLYAFGGRVELGGLASAGTVGLNGQGNNLSLSFTDGAERSDVFLSKGAGIDVTASAGGSIAVNARNLKMTEGSYLFAGIEGVLASENSKAGNIDINATGAIDLNNKSMIANQVLPGANGQGGNVNISASNLRLESGAQINAFTLGAGKGGNLTVDVSSEVQLIGTSTDSQSSSSLTTSAQPDSTGDAGDLNFETSTLRLEGGAQVSAVTFGAGKGGNLNVVAHDMQLSGTSNDGRPSGLSVSAERNSTGDAGNLTINTHTLWLEDGAQISAATFATGRGGNLNVVAHDMQLSGTSNGGLSSGLFTSATRNSTGDAGNLTINTGNLLVQDGARVSVESSGTGTAGNMTLNARSIRLNNNAELSANTQSALVDPDSEQATINISSQNLFMSGNSNIFTNAKKENVIGGNINIDTDLFFAVNNSDISANSKNFRGGNVRIDAFSIFGTQFRAAPDDRTSDITASGANPQLSGSVEIDTPGIDPNRGLVNLPSVPVDTQLAQNCNPSNNQNRSEFIVTGRGGLPPNPTEVLSSDATSINWVALRPTTENQSSLTSATHSTARSPVPIVEATGWELDRQGKVILTASRVSAQSHNSWQSSTQCKPR</sequence>
<dbReference type="RefSeq" id="WP_106168678.1">
    <property type="nucleotide sequence ID" value="NZ_JAVKZF010000004.1"/>
</dbReference>
<dbReference type="Pfam" id="PF05860">
    <property type="entry name" value="TPS"/>
    <property type="match status" value="1"/>
</dbReference>
<comment type="caution">
    <text evidence="3">The sequence shown here is derived from an EMBL/GenBank/DDBJ whole genome shotgun (WGS) entry which is preliminary data.</text>
</comment>
<protein>
    <recommendedName>
        <fullName evidence="2">Filamentous haemagglutinin FhaB/tRNA nuclease CdiA-like TPS domain-containing protein</fullName>
    </recommendedName>
</protein>
<dbReference type="SUPFAM" id="SSF51126">
    <property type="entry name" value="Pectin lyase-like"/>
    <property type="match status" value="2"/>
</dbReference>
<proteinExistence type="predicted"/>
<feature type="region of interest" description="Disordered" evidence="1">
    <location>
        <begin position="386"/>
        <end position="412"/>
    </location>
</feature>
<evidence type="ECO:0000313" key="3">
    <source>
        <dbReference type="EMBL" id="RUT05852.1"/>
    </source>
</evidence>
<dbReference type="InterPro" id="IPR008638">
    <property type="entry name" value="FhaB/CdiA-like_TPS"/>
</dbReference>
<evidence type="ECO:0000259" key="2">
    <source>
        <dbReference type="SMART" id="SM00912"/>
    </source>
</evidence>
<name>A0AB37UCK6_9CYAN</name>
<dbReference type="NCBIfam" id="TIGR01901">
    <property type="entry name" value="adhes_NPXG"/>
    <property type="match status" value="1"/>
</dbReference>
<feature type="region of interest" description="Disordered" evidence="1">
    <location>
        <begin position="447"/>
        <end position="472"/>
    </location>
</feature>
<evidence type="ECO:0000313" key="4">
    <source>
        <dbReference type="Proteomes" id="UP000282574"/>
    </source>
</evidence>
<evidence type="ECO:0000256" key="1">
    <source>
        <dbReference type="SAM" id="MobiDB-lite"/>
    </source>
</evidence>
<reference evidence="3 4" key="1">
    <citation type="journal article" date="2019" name="Genome Biol. Evol.">
        <title>Day and night: Metabolic profiles and evolutionary relationships of six axenic non-marine cyanobacteria.</title>
        <authorList>
            <person name="Will S.E."/>
            <person name="Henke P."/>
            <person name="Boedeker C."/>
            <person name="Huang S."/>
            <person name="Brinkmann H."/>
            <person name="Rohde M."/>
            <person name="Jarek M."/>
            <person name="Friedl T."/>
            <person name="Seufert S."/>
            <person name="Schumacher M."/>
            <person name="Overmann J."/>
            <person name="Neumann-Schaal M."/>
            <person name="Petersen J."/>
        </authorList>
    </citation>
    <scope>NUCLEOTIDE SEQUENCE [LARGE SCALE GENOMIC DNA]</scope>
    <source>
        <strain evidence="3 4">SAG 39.79</strain>
    </source>
</reference>
<keyword evidence="4" id="KW-1185">Reference proteome</keyword>
<dbReference type="InterPro" id="IPR011050">
    <property type="entry name" value="Pectin_lyase_fold/virulence"/>
</dbReference>
<dbReference type="InterPro" id="IPR012334">
    <property type="entry name" value="Pectin_lyas_fold"/>
</dbReference>
<gene>
    <name evidence="3" type="ORF">DSM107010_53820</name>
</gene>
<dbReference type="Gene3D" id="2.160.20.10">
    <property type="entry name" value="Single-stranded right-handed beta-helix, Pectin lyase-like"/>
    <property type="match status" value="2"/>
</dbReference>
<accession>A0AB37UCK6</accession>
<dbReference type="SMART" id="SM00912">
    <property type="entry name" value="Haemagg_act"/>
    <property type="match status" value="1"/>
</dbReference>
<dbReference type="EMBL" id="RSCK01000072">
    <property type="protein sequence ID" value="RUT05852.1"/>
    <property type="molecule type" value="Genomic_DNA"/>
</dbReference>
<organism evidence="3 4">
    <name type="scientific">Chroococcidiopsis cubana SAG 39.79</name>
    <dbReference type="NCBI Taxonomy" id="388085"/>
    <lineage>
        <taxon>Bacteria</taxon>
        <taxon>Bacillati</taxon>
        <taxon>Cyanobacteriota</taxon>
        <taxon>Cyanophyceae</taxon>
        <taxon>Chroococcidiopsidales</taxon>
        <taxon>Chroococcidiopsidaceae</taxon>
        <taxon>Chroococcidiopsis</taxon>
    </lineage>
</organism>
<dbReference type="AlphaFoldDB" id="A0AB37UCK6"/>
<feature type="compositionally biased region" description="Polar residues" evidence="1">
    <location>
        <begin position="448"/>
        <end position="472"/>
    </location>
</feature>